<proteinExistence type="predicted"/>
<reference evidence="4 5" key="1">
    <citation type="submission" date="2024-02" db="EMBL/GenBank/DDBJ databases">
        <title>De novo assembly and annotation of 12 fungi associated with fruit tree decline syndrome in Ontario, Canada.</title>
        <authorList>
            <person name="Sulman M."/>
            <person name="Ellouze W."/>
            <person name="Ilyukhin E."/>
        </authorList>
    </citation>
    <scope>NUCLEOTIDE SEQUENCE [LARGE SCALE GENOMIC DNA]</scope>
    <source>
        <strain evidence="4 5">M1-105</strain>
    </source>
</reference>
<feature type="compositionally biased region" description="Basic and acidic residues" evidence="2">
    <location>
        <begin position="78"/>
        <end position="95"/>
    </location>
</feature>
<evidence type="ECO:0000259" key="3">
    <source>
        <dbReference type="Pfam" id="PF10180"/>
    </source>
</evidence>
<evidence type="ECO:0000313" key="4">
    <source>
        <dbReference type="EMBL" id="KAL1638434.1"/>
    </source>
</evidence>
<comment type="caution">
    <text evidence="4">The sequence shown here is derived from an EMBL/GenBank/DDBJ whole genome shotgun (WGS) entry which is preliminary data.</text>
</comment>
<feature type="compositionally biased region" description="Basic residues" evidence="2">
    <location>
        <begin position="205"/>
        <end position="215"/>
    </location>
</feature>
<protein>
    <recommendedName>
        <fullName evidence="3">WKF domain-containing protein</fullName>
    </recommendedName>
</protein>
<feature type="coiled-coil region" evidence="1">
    <location>
        <begin position="288"/>
        <end position="322"/>
    </location>
</feature>
<feature type="compositionally biased region" description="Polar residues" evidence="2">
    <location>
        <begin position="167"/>
        <end position="182"/>
    </location>
</feature>
<feature type="region of interest" description="Disordered" evidence="2">
    <location>
        <begin position="325"/>
        <end position="430"/>
    </location>
</feature>
<keyword evidence="1" id="KW-0175">Coiled coil</keyword>
<keyword evidence="5" id="KW-1185">Reference proteome</keyword>
<dbReference type="InterPro" id="IPR019327">
    <property type="entry name" value="WKF"/>
</dbReference>
<sequence length="430" mass="47251">MAATPGSTPRVPAWKKLGLSLKYAKDDAQDSAPSTPDHGSAASRKRSRSDAEKEGAGTNQSHDRPSETPSKKSKKRKVEQAEEHQSASAETEKSSKKEKKREKKSKSKAVLPDRTTSEPATSESQERDAALSTPVRKLKRKKSVSFTPDTKKSDGDSGQQLFKAWAKTQTGSSNEDSIVPSTESSAIEDDESASEPEAPSSRDLKKAKKEQRKAAKASESANEPKELPPYVTYLQHYHSDRSTWKFNKKHQVDLLKSIFNFYRVPASCNSAVEAYIGGLQGGAARYRLKQQAEEVLKETEDKDKKSEEAKQLLAKRRRAEKVLKALGHVEEPAIIPNQKKKGEVQKQVEAPEESNKKRARPRKQRTADEDLEISSSEDESSSSDEDSSSDESSVVSSSSEDPSSESETDSDNSSSDHSDSESEDGSSDSD</sequence>
<gene>
    <name evidence="4" type="ORF">SLS56_000243</name>
</gene>
<feature type="region of interest" description="Disordered" evidence="2">
    <location>
        <begin position="24"/>
        <end position="229"/>
    </location>
</feature>
<dbReference type="Proteomes" id="UP001521116">
    <property type="component" value="Unassembled WGS sequence"/>
</dbReference>
<evidence type="ECO:0000256" key="2">
    <source>
        <dbReference type="SAM" id="MobiDB-lite"/>
    </source>
</evidence>
<name>A0ABR3TFU9_9PEZI</name>
<dbReference type="PANTHER" id="PTHR22306">
    <property type="entry name" value="CHROMOSOME 7 OPEN READING FRAME 50"/>
    <property type="match status" value="1"/>
</dbReference>
<evidence type="ECO:0000313" key="5">
    <source>
        <dbReference type="Proteomes" id="UP001521116"/>
    </source>
</evidence>
<dbReference type="Pfam" id="PF10180">
    <property type="entry name" value="WKF"/>
    <property type="match status" value="1"/>
</dbReference>
<feature type="domain" description="WKF" evidence="3">
    <location>
        <begin position="232"/>
        <end position="295"/>
    </location>
</feature>
<dbReference type="PANTHER" id="PTHR22306:SF2">
    <property type="entry name" value="CHROMOSOME 7 OPEN READING FRAME 50"/>
    <property type="match status" value="1"/>
</dbReference>
<feature type="compositionally biased region" description="Basic residues" evidence="2">
    <location>
        <begin position="96"/>
        <end position="107"/>
    </location>
</feature>
<feature type="compositionally biased region" description="Acidic residues" evidence="2">
    <location>
        <begin position="369"/>
        <end position="389"/>
    </location>
</feature>
<feature type="compositionally biased region" description="Low complexity" evidence="2">
    <location>
        <begin position="390"/>
        <end position="401"/>
    </location>
</feature>
<dbReference type="EMBL" id="JAJVDC020000001">
    <property type="protein sequence ID" value="KAL1638434.1"/>
    <property type="molecule type" value="Genomic_DNA"/>
</dbReference>
<feature type="compositionally biased region" description="Basic and acidic residues" evidence="2">
    <location>
        <begin position="48"/>
        <end position="70"/>
    </location>
</feature>
<organism evidence="4 5">
    <name type="scientific">Neofusicoccum ribis</name>
    <dbReference type="NCBI Taxonomy" id="45134"/>
    <lineage>
        <taxon>Eukaryota</taxon>
        <taxon>Fungi</taxon>
        <taxon>Dikarya</taxon>
        <taxon>Ascomycota</taxon>
        <taxon>Pezizomycotina</taxon>
        <taxon>Dothideomycetes</taxon>
        <taxon>Dothideomycetes incertae sedis</taxon>
        <taxon>Botryosphaeriales</taxon>
        <taxon>Botryosphaeriaceae</taxon>
        <taxon>Neofusicoccum</taxon>
    </lineage>
</organism>
<evidence type="ECO:0000256" key="1">
    <source>
        <dbReference type="SAM" id="Coils"/>
    </source>
</evidence>
<feature type="compositionally biased region" description="Acidic residues" evidence="2">
    <location>
        <begin position="421"/>
        <end position="430"/>
    </location>
</feature>
<accession>A0ABR3TFU9</accession>